<dbReference type="PANTHER" id="PTHR34075:SF5">
    <property type="entry name" value="BLR3430 PROTEIN"/>
    <property type="match status" value="1"/>
</dbReference>
<protein>
    <submittedName>
        <fullName evidence="3">OB-fold domain-containing protein</fullName>
    </submittedName>
</protein>
<dbReference type="AlphaFoldDB" id="A0A7D6E633"/>
<dbReference type="InterPro" id="IPR012340">
    <property type="entry name" value="NA-bd_OB-fold"/>
</dbReference>
<keyword evidence="4" id="KW-1185">Reference proteome</keyword>
<evidence type="ECO:0000259" key="2">
    <source>
        <dbReference type="Pfam" id="PF12172"/>
    </source>
</evidence>
<dbReference type="Pfam" id="PF12172">
    <property type="entry name" value="zf-ChsH2"/>
    <property type="match status" value="1"/>
</dbReference>
<evidence type="ECO:0000259" key="1">
    <source>
        <dbReference type="Pfam" id="PF01796"/>
    </source>
</evidence>
<evidence type="ECO:0000313" key="4">
    <source>
        <dbReference type="Proteomes" id="UP000510682"/>
    </source>
</evidence>
<reference evidence="4" key="2">
    <citation type="submission" date="2023-07" db="EMBL/GenBank/DDBJ databases">
        <title>Description of Mycobacterium gordonae subsp. intergordonae subsp.nov. and Mycobacterium gordonae subsp. gordonae subsp. nov.</title>
        <authorList>
            <person name="Huang H."/>
        </authorList>
    </citation>
    <scope>NUCLEOTIDE SEQUENCE [LARGE SCALE GENOMIC DNA]</scope>
    <source>
        <strain evidence="4">24</strain>
    </source>
</reference>
<dbReference type="RefSeq" id="WP_180916284.1">
    <property type="nucleotide sequence ID" value="NZ_CP059165.1"/>
</dbReference>
<reference evidence="4" key="1">
    <citation type="submission" date="2020-07" db="EMBL/GenBank/DDBJ databases">
        <title>Description of Mycobacterium gordonae subsp. intergordonae subsp.nov. and Mycobacterium gordonae subsp. gordonae subsp. nov.</title>
        <authorList>
            <person name="Yu X."/>
        </authorList>
    </citation>
    <scope>NUCLEOTIDE SEQUENCE [LARGE SCALE GENOMIC DNA]</scope>
    <source>
        <strain evidence="4">24</strain>
    </source>
</reference>
<accession>A0A7D6E633</accession>
<name>A0A7D6E633_9MYCO</name>
<dbReference type="KEGG" id="mgor:H0P51_01290"/>
<dbReference type="Proteomes" id="UP000510682">
    <property type="component" value="Chromosome"/>
</dbReference>
<sequence length="143" mass="15828">MTSESLRPQSGPVPYASSAVSGEFWAGCRSRELRYQRCPVCGVANFPPTEYCRECLSGELQWAQSGGVGEVYSWTVVHRPVTAEFEPPYAPAIVTLDEGYQMLTNIIGIAPERLAIGMRVTVDFHPVDSDVTLPYFRPCPKPE</sequence>
<organism evidence="3 4">
    <name type="scientific">Mycobacterium vicinigordonae</name>
    <dbReference type="NCBI Taxonomy" id="1719132"/>
    <lineage>
        <taxon>Bacteria</taxon>
        <taxon>Bacillati</taxon>
        <taxon>Actinomycetota</taxon>
        <taxon>Actinomycetes</taxon>
        <taxon>Mycobacteriales</taxon>
        <taxon>Mycobacteriaceae</taxon>
        <taxon>Mycobacterium</taxon>
    </lineage>
</organism>
<dbReference type="Gene3D" id="6.10.30.10">
    <property type="match status" value="1"/>
</dbReference>
<gene>
    <name evidence="3" type="ORF">H0P51_01290</name>
</gene>
<dbReference type="InterPro" id="IPR052513">
    <property type="entry name" value="Thioester_dehydratase-like"/>
</dbReference>
<feature type="domain" description="ChsH2 rubredoxin-like zinc ribbon" evidence="2">
    <location>
        <begin position="25"/>
        <end position="60"/>
    </location>
</feature>
<dbReference type="SUPFAM" id="SSF50249">
    <property type="entry name" value="Nucleic acid-binding proteins"/>
    <property type="match status" value="1"/>
</dbReference>
<dbReference type="PANTHER" id="PTHR34075">
    <property type="entry name" value="BLR3430 PROTEIN"/>
    <property type="match status" value="1"/>
</dbReference>
<dbReference type="EMBL" id="CP059165">
    <property type="protein sequence ID" value="QLL07683.1"/>
    <property type="molecule type" value="Genomic_DNA"/>
</dbReference>
<feature type="domain" description="ChsH2 C-terminal OB-fold" evidence="1">
    <location>
        <begin position="62"/>
        <end position="125"/>
    </location>
</feature>
<proteinExistence type="predicted"/>
<dbReference type="InterPro" id="IPR002878">
    <property type="entry name" value="ChsH2_C"/>
</dbReference>
<evidence type="ECO:0000313" key="3">
    <source>
        <dbReference type="EMBL" id="QLL07683.1"/>
    </source>
</evidence>
<dbReference type="Pfam" id="PF01796">
    <property type="entry name" value="OB_ChsH2_C"/>
    <property type="match status" value="1"/>
</dbReference>
<dbReference type="InterPro" id="IPR022002">
    <property type="entry name" value="ChsH2_Znr"/>
</dbReference>